<evidence type="ECO:0000256" key="8">
    <source>
        <dbReference type="ARBA" id="ARBA00023242"/>
    </source>
</evidence>
<evidence type="ECO:0000256" key="10">
    <source>
        <dbReference type="SAM" id="MobiDB-lite"/>
    </source>
</evidence>
<keyword evidence="6" id="KW-0238">DNA-binding</keyword>
<keyword evidence="8" id="KW-0539">Nucleus</keyword>
<dbReference type="GO" id="GO:0008270">
    <property type="term" value="F:zinc ion binding"/>
    <property type="evidence" value="ECO:0007669"/>
    <property type="project" value="UniProtKB-KW"/>
</dbReference>
<evidence type="ECO:0000256" key="1">
    <source>
        <dbReference type="ARBA" id="ARBA00004123"/>
    </source>
</evidence>
<evidence type="ECO:0000256" key="2">
    <source>
        <dbReference type="ARBA" id="ARBA00022723"/>
    </source>
</evidence>
<dbReference type="PANTHER" id="PTHR46174:SF1">
    <property type="entry name" value="CXXC-TYPE ZINC FINGER PROTEIN 1"/>
    <property type="match status" value="1"/>
</dbReference>
<feature type="region of interest" description="Disordered" evidence="10">
    <location>
        <begin position="92"/>
        <end position="117"/>
    </location>
</feature>
<dbReference type="GO" id="GO:0045893">
    <property type="term" value="P:positive regulation of DNA-templated transcription"/>
    <property type="evidence" value="ECO:0007669"/>
    <property type="project" value="TreeGrafter"/>
</dbReference>
<accession>A0A016V837</accession>
<dbReference type="STRING" id="53326.A0A016V837"/>
<dbReference type="OrthoDB" id="419183at2759"/>
<proteinExistence type="predicted"/>
<organism evidence="12 13">
    <name type="scientific">Ancylostoma ceylanicum</name>
    <dbReference type="NCBI Taxonomy" id="53326"/>
    <lineage>
        <taxon>Eukaryota</taxon>
        <taxon>Metazoa</taxon>
        <taxon>Ecdysozoa</taxon>
        <taxon>Nematoda</taxon>
        <taxon>Chromadorea</taxon>
        <taxon>Rhabditida</taxon>
        <taxon>Rhabditina</taxon>
        <taxon>Rhabditomorpha</taxon>
        <taxon>Strongyloidea</taxon>
        <taxon>Ancylostomatidae</taxon>
        <taxon>Ancylostomatinae</taxon>
        <taxon>Ancylostoma</taxon>
    </lineage>
</organism>
<dbReference type="Proteomes" id="UP000024635">
    <property type="component" value="Unassembled WGS sequence"/>
</dbReference>
<protein>
    <recommendedName>
        <fullName evidence="9">CXXC-type zinc finger protein 1</fullName>
    </recommendedName>
</protein>
<reference evidence="13" key="1">
    <citation type="journal article" date="2015" name="Nat. Genet.">
        <title>The genome and transcriptome of the zoonotic hookworm Ancylostoma ceylanicum identify infection-specific gene families.</title>
        <authorList>
            <person name="Schwarz E.M."/>
            <person name="Hu Y."/>
            <person name="Antoshechkin I."/>
            <person name="Miller M.M."/>
            <person name="Sternberg P.W."/>
            <person name="Aroian R.V."/>
        </authorList>
    </citation>
    <scope>NUCLEOTIDE SEQUENCE</scope>
    <source>
        <strain evidence="13">HY135</strain>
    </source>
</reference>
<keyword evidence="5" id="KW-0805">Transcription regulation</keyword>
<evidence type="ECO:0000313" key="12">
    <source>
        <dbReference type="EMBL" id="EYC23172.1"/>
    </source>
</evidence>
<dbReference type="Pfam" id="PF12269">
    <property type="entry name" value="CpG_bind_C"/>
    <property type="match status" value="1"/>
</dbReference>
<feature type="domain" description="CpG binding protein C-terminal" evidence="11">
    <location>
        <begin position="148"/>
        <end position="369"/>
    </location>
</feature>
<sequence length="381" mass="43321">MRISTNKQMAENYPYTAFALHLLSCAVTTTILGRFVSSPGCLAEKSRNYVNVRVNPGIKKTSELPKPVSRSSLIPRQKRLSHLAVKSRIAYSDKDMDERRQTRRSCTHDQSSRRREEAPKKLCLLTLKPGNSHGYSKDHTHPGLAALEEFHAIHENIRKIEGEVETLFGYVRAIQQYVVTMKSNTSIVFEEPPEEVDFVASCPVCGAEVNATYLPIHIERCFVRSKNSKKQAPFGTDIPAPFNPDNLLCDFYNRSTNTYCKRIRVACSEHYKGELENDLKFCAYPEVWAEGKSLTFAEMFSDGPDLLKGKGFCCVPRKKCSRHHRWIQTLMGTIECDRMNLLSRLNELLERRKVVAMGCAIRGDVISLMNFSEPIIPKHTN</sequence>
<dbReference type="PANTHER" id="PTHR46174">
    <property type="entry name" value="CXXC-TYPE ZINC FINGER PROTEIN 1"/>
    <property type="match status" value="1"/>
</dbReference>
<keyword evidence="4" id="KW-0862">Zinc</keyword>
<evidence type="ECO:0000256" key="4">
    <source>
        <dbReference type="ARBA" id="ARBA00022833"/>
    </source>
</evidence>
<dbReference type="InterPro" id="IPR022056">
    <property type="entry name" value="CpG-bd_C"/>
</dbReference>
<keyword evidence="13" id="KW-1185">Reference proteome</keyword>
<name>A0A016V837_9BILA</name>
<evidence type="ECO:0000256" key="7">
    <source>
        <dbReference type="ARBA" id="ARBA00023163"/>
    </source>
</evidence>
<dbReference type="AlphaFoldDB" id="A0A016V837"/>
<evidence type="ECO:0000256" key="9">
    <source>
        <dbReference type="ARBA" id="ARBA00023828"/>
    </source>
</evidence>
<dbReference type="GO" id="GO:0048188">
    <property type="term" value="C:Set1C/COMPASS complex"/>
    <property type="evidence" value="ECO:0007669"/>
    <property type="project" value="InterPro"/>
</dbReference>
<keyword evidence="7" id="KW-0804">Transcription</keyword>
<dbReference type="InterPro" id="IPR037869">
    <property type="entry name" value="Spp1/CFP1"/>
</dbReference>
<comment type="subcellular location">
    <subcellularLocation>
        <location evidence="1">Nucleus</location>
    </subcellularLocation>
</comment>
<evidence type="ECO:0000256" key="5">
    <source>
        <dbReference type="ARBA" id="ARBA00023015"/>
    </source>
</evidence>
<dbReference type="GO" id="GO:0003677">
    <property type="term" value="F:DNA binding"/>
    <property type="evidence" value="ECO:0007669"/>
    <property type="project" value="UniProtKB-KW"/>
</dbReference>
<comment type="caution">
    <text evidence="12">The sequence shown here is derived from an EMBL/GenBank/DDBJ whole genome shotgun (WGS) entry which is preliminary data.</text>
</comment>
<gene>
    <name evidence="12" type="primary">Acey_s0016.g3155</name>
    <name evidence="12" type="ORF">Y032_0016g3155</name>
</gene>
<evidence type="ECO:0000259" key="11">
    <source>
        <dbReference type="Pfam" id="PF12269"/>
    </source>
</evidence>
<evidence type="ECO:0000256" key="3">
    <source>
        <dbReference type="ARBA" id="ARBA00022771"/>
    </source>
</evidence>
<dbReference type="EMBL" id="JARK01001352">
    <property type="protein sequence ID" value="EYC23172.1"/>
    <property type="molecule type" value="Genomic_DNA"/>
</dbReference>
<keyword evidence="2" id="KW-0479">Metal-binding</keyword>
<keyword evidence="3" id="KW-0863">Zinc-finger</keyword>
<evidence type="ECO:0000256" key="6">
    <source>
        <dbReference type="ARBA" id="ARBA00023125"/>
    </source>
</evidence>
<evidence type="ECO:0000313" key="13">
    <source>
        <dbReference type="Proteomes" id="UP000024635"/>
    </source>
</evidence>